<dbReference type="Pfam" id="PF03442">
    <property type="entry name" value="CBM_X2"/>
    <property type="match status" value="1"/>
</dbReference>
<feature type="region of interest" description="Disordered" evidence="8">
    <location>
        <begin position="224"/>
        <end position="252"/>
    </location>
</feature>
<dbReference type="GO" id="GO:0005829">
    <property type="term" value="C:cytosol"/>
    <property type="evidence" value="ECO:0007669"/>
    <property type="project" value="TreeGrafter"/>
</dbReference>
<feature type="region of interest" description="Disordered" evidence="8">
    <location>
        <begin position="87"/>
        <end position="137"/>
    </location>
</feature>
<dbReference type="GO" id="GO:0071108">
    <property type="term" value="P:protein K48-linked deubiquitination"/>
    <property type="evidence" value="ECO:0007669"/>
    <property type="project" value="TreeGrafter"/>
</dbReference>
<dbReference type="GO" id="GO:0005978">
    <property type="term" value="P:glycogen biosynthetic process"/>
    <property type="evidence" value="ECO:0007669"/>
    <property type="project" value="UniProtKB-UniPathway"/>
</dbReference>
<evidence type="ECO:0000256" key="8">
    <source>
        <dbReference type="SAM" id="MobiDB-lite"/>
    </source>
</evidence>
<keyword evidence="7" id="KW-0624">Polysaccharide degradation</keyword>
<comment type="caution">
    <text evidence="12">The sequence shown here is derived from an EMBL/GenBank/DDBJ whole genome shotgun (WGS) entry which is preliminary data.</text>
</comment>
<feature type="compositionally biased region" description="Polar residues" evidence="8">
    <location>
        <begin position="87"/>
        <end position="98"/>
    </location>
</feature>
<dbReference type="Gene3D" id="2.60.40.10">
    <property type="entry name" value="Immunoglobulins"/>
    <property type="match status" value="1"/>
</dbReference>
<dbReference type="GO" id="GO:0030245">
    <property type="term" value="P:cellulose catabolic process"/>
    <property type="evidence" value="ECO:0007669"/>
    <property type="project" value="UniProtKB-KW"/>
</dbReference>
<dbReference type="InterPro" id="IPR005102">
    <property type="entry name" value="Carbo-bd_X2"/>
</dbReference>
<evidence type="ECO:0000259" key="11">
    <source>
        <dbReference type="Pfam" id="PF04424"/>
    </source>
</evidence>
<evidence type="ECO:0000313" key="12">
    <source>
        <dbReference type="EMBL" id="RLL94106.1"/>
    </source>
</evidence>
<evidence type="ECO:0000256" key="7">
    <source>
        <dbReference type="ARBA" id="ARBA00023326"/>
    </source>
</evidence>
<proteinExistence type="inferred from homology"/>
<evidence type="ECO:0000256" key="6">
    <source>
        <dbReference type="ARBA" id="ARBA00023295"/>
    </source>
</evidence>
<dbReference type="Pfam" id="PF04424">
    <property type="entry name" value="MINDY_DUB"/>
    <property type="match status" value="1"/>
</dbReference>
<dbReference type="PANTHER" id="PTHR18063">
    <property type="entry name" value="NF-E2 INDUCIBLE PROTEIN"/>
    <property type="match status" value="1"/>
</dbReference>
<feature type="compositionally biased region" description="Low complexity" evidence="8">
    <location>
        <begin position="682"/>
        <end position="694"/>
    </location>
</feature>
<dbReference type="InterPro" id="IPR017853">
    <property type="entry name" value="GH"/>
</dbReference>
<dbReference type="SUPFAM" id="SSF81296">
    <property type="entry name" value="E set domains"/>
    <property type="match status" value="1"/>
</dbReference>
<organism evidence="12 13">
    <name type="scientific">Aspergillus turcosus</name>
    <dbReference type="NCBI Taxonomy" id="1245748"/>
    <lineage>
        <taxon>Eukaryota</taxon>
        <taxon>Fungi</taxon>
        <taxon>Dikarya</taxon>
        <taxon>Ascomycota</taxon>
        <taxon>Pezizomycotina</taxon>
        <taxon>Eurotiomycetes</taxon>
        <taxon>Eurotiomycetidae</taxon>
        <taxon>Eurotiales</taxon>
        <taxon>Aspergillaceae</taxon>
        <taxon>Aspergillus</taxon>
        <taxon>Aspergillus subgen. Fumigati</taxon>
    </lineage>
</organism>
<keyword evidence="6" id="KW-0326">Glycosidase</keyword>
<dbReference type="InterPro" id="IPR007518">
    <property type="entry name" value="MINDY"/>
</dbReference>
<evidence type="ECO:0000259" key="10">
    <source>
        <dbReference type="Pfam" id="PF03442"/>
    </source>
</evidence>
<feature type="region of interest" description="Disordered" evidence="8">
    <location>
        <begin position="263"/>
        <end position="282"/>
    </location>
</feature>
<dbReference type="FunFam" id="3.20.20.80:FF:000152">
    <property type="entry name" value="Extracellular endoglucanase"/>
    <property type="match status" value="1"/>
</dbReference>
<dbReference type="Gene3D" id="3.20.20.80">
    <property type="entry name" value="Glycosidases"/>
    <property type="match status" value="1"/>
</dbReference>
<comment type="similarity">
    <text evidence="1">Belongs to the glycosyl hydrolase 5 (cellulase A) family.</text>
</comment>
<keyword evidence="2" id="KW-0732">Signal</keyword>
<feature type="region of interest" description="Disordered" evidence="8">
    <location>
        <begin position="1"/>
        <end position="75"/>
    </location>
</feature>
<feature type="region of interest" description="Disordered" evidence="8">
    <location>
        <begin position="721"/>
        <end position="827"/>
    </location>
</feature>
<dbReference type="PANTHER" id="PTHR18063:SF6">
    <property type="entry name" value="UBIQUITIN CARBOXYL-TERMINAL HYDROLASE"/>
    <property type="match status" value="1"/>
</dbReference>
<evidence type="ECO:0000259" key="9">
    <source>
        <dbReference type="Pfam" id="PF00150"/>
    </source>
</evidence>
<dbReference type="EMBL" id="NIDN02000233">
    <property type="protein sequence ID" value="RLL94106.1"/>
    <property type="molecule type" value="Genomic_DNA"/>
</dbReference>
<keyword evidence="13" id="KW-1185">Reference proteome</keyword>
<evidence type="ECO:0000256" key="2">
    <source>
        <dbReference type="ARBA" id="ARBA00022729"/>
    </source>
</evidence>
<dbReference type="GO" id="GO:0071944">
    <property type="term" value="C:cell periphery"/>
    <property type="evidence" value="ECO:0007669"/>
    <property type="project" value="TreeGrafter"/>
</dbReference>
<feature type="domain" description="MINDY deubiquitinase" evidence="11">
    <location>
        <begin position="387"/>
        <end position="666"/>
    </location>
</feature>
<evidence type="ECO:0000256" key="1">
    <source>
        <dbReference type="ARBA" id="ARBA00005641"/>
    </source>
</evidence>
<keyword evidence="4" id="KW-0136">Cellulose degradation</keyword>
<dbReference type="GO" id="GO:1990380">
    <property type="term" value="F:K48-linked deubiquitinase activity"/>
    <property type="evidence" value="ECO:0007669"/>
    <property type="project" value="InterPro"/>
</dbReference>
<feature type="compositionally biased region" description="Basic residues" evidence="8">
    <location>
        <begin position="44"/>
        <end position="53"/>
    </location>
</feature>
<feature type="compositionally biased region" description="Low complexity" evidence="8">
    <location>
        <begin position="766"/>
        <end position="777"/>
    </location>
</feature>
<reference evidence="12 13" key="1">
    <citation type="submission" date="2018-08" db="EMBL/GenBank/DDBJ databases">
        <title>Draft genome sequences of two Aspergillus turcosus clinical strains isolated from bronchoalveolar lavage fluid: one azole-susceptible and the other azole-resistant.</title>
        <authorList>
            <person name="Parent-Michaud M."/>
            <person name="Dufresne P.J."/>
            <person name="Fournier E."/>
            <person name="Martineau C."/>
            <person name="Moreira S."/>
            <person name="Perkins V."/>
            <person name="De Repentigny L."/>
            <person name="Dufresne S.F."/>
        </authorList>
    </citation>
    <scope>NUCLEOTIDE SEQUENCE [LARGE SCALE GENOMIC DNA]</scope>
    <source>
        <strain evidence="12">HMR AF 1038</strain>
    </source>
</reference>
<dbReference type="Pfam" id="PF00150">
    <property type="entry name" value="Cellulase"/>
    <property type="match status" value="1"/>
</dbReference>
<gene>
    <name evidence="12" type="ORF">CFD26_101854</name>
</gene>
<feature type="compositionally biased region" description="Polar residues" evidence="8">
    <location>
        <begin position="239"/>
        <end position="250"/>
    </location>
</feature>
<sequence>MVLRKRAPPHLYSLDLGNARSEPRSPISPTSPTAKSATSPSPKRLTRPRRAKSSPHPYQIPSEDSIYSPDLNTSPAFDLMPLEQAQKSPVGTLSSDTANPWADDVVERPDRSHSVSEHPPVHDMEPLHGPAVDSRRGDRVPSIVVAGTQRRMAANEWQEVNNSANWEPPIQLQSNNPFLKAKQSDENPWGSNNLRASHGDSSSDRLSQSEGYIPMTARLSLLDQSGSESPWAEERPEAATQSPAWQNSRMDPQDMASIPHAVHENGSASPFQESPIGNEHGYSSQYLQQTDHGLLAQESGIETPYATDSAMTTPSSHELIELDEPSHASTEATSQLLPQNASAAPAPPLPQRPNGLQAHTTQAPPLPSRNIVLSELDEQQQNEQRSETYSIRHVNWTDHTGKLRESPVLVQNKNGPCPLLALVNTLVLRADQDMQPPIVRALQTKEQISLGLLIEALFDELTTRLGTDGELPDIEALSRFLTMLHTGMNVNPRLTLESDDAPGTFQDTGDIRLYGTFGVPLVHGWVASPASEADGALKRLAQYYEDVQLLPFRKQELEDRVFRGETLTWEEEQVMKDIQAIQRFTEIENATQLSTFGLDHLTETMRPGSFSILFRNDHFSTVYKHPQRHQLFTLVTDAGYSNHAEIVWECLVDVNGFNAQFFSGDFRPVGHAPSGTDPSGPRTSSNRTNVSSVTGEDRTSALSPQEQADADYAYALSLQYQEEERRERESNNQSRSQRASAPNYPAGAPRGLDSAHQRSASVADVSGSRPTSDSRSSMHGQGPGRPSQSRVEHGRGASNNAEDVPPPSYDQVATSPAHSPRDSPHSALPQQVRYQRHSLGRRIAPGVCQFTQSQVMKGLRVAALAALLRSAWAQAGTCSGTFTPITAADFVSRLQPGWNLGNTLDAIPNEGSWNNAPVQASTFDTVKSAGFKSVRLPVTWAYHFTGSSPDWTVDPAWLQRVSDVLDMITSRGLYAIVNVHHDSWIWADVTQSGANLTMIEEKFYRLWYQIGTKLGCKSNMVAFEAINEPPVNNAQDAAELNKLNQIFLQAINNAGGFNSKRVVNLVGGGEDSVKTSQWFKVPTGFSNPYAIQFHYYSPYDFIFGAWGKTIWGSDSDKATLSTDFRLLRNNFTNVPIVLGEYDASPTNTEPAARWKYNDHLAHIAAQYNFATIVWDNGLDHLDRTTGNWRDPTSIQILTRTKSSTRNSLPDSTTDASATSQWSSAYIFHQVGTPVTSQSLPFIFNGNTLTSIKDSSGTTLKQGTDYSVSGSNIVFAASYLSKRISPSTNPGIITDLTLTFSSGASPVVQLVQWQTPTLGSQSAAASSVSGDLAIPITWGGVPKLAAVKALTTSGKYLVDDWTQYLGPLQQARTTYSSQWNFDASNVILTSAAINAVKSAGQTTVFTFEFYPRVAGGANTVNFTVTV</sequence>
<dbReference type="OrthoDB" id="10261212at2759"/>
<protein>
    <submittedName>
        <fullName evidence="12">Uncharacterized protein</fullName>
    </submittedName>
</protein>
<dbReference type="GO" id="GO:0004553">
    <property type="term" value="F:hydrolase activity, hydrolyzing O-glycosyl compounds"/>
    <property type="evidence" value="ECO:0007669"/>
    <property type="project" value="InterPro"/>
</dbReference>
<dbReference type="GO" id="GO:0016807">
    <property type="term" value="F:cysteine-type carboxypeptidase activity"/>
    <property type="evidence" value="ECO:0007669"/>
    <property type="project" value="TreeGrafter"/>
</dbReference>
<evidence type="ECO:0000256" key="4">
    <source>
        <dbReference type="ARBA" id="ARBA00023001"/>
    </source>
</evidence>
<dbReference type="FunFam" id="2.60.40.10:FF:002413">
    <property type="entry name" value="Extracellular endoglucanase, putative"/>
    <property type="match status" value="1"/>
</dbReference>
<keyword evidence="5" id="KW-0119">Carbohydrate metabolism</keyword>
<feature type="region of interest" description="Disordered" evidence="8">
    <location>
        <begin position="180"/>
        <end position="208"/>
    </location>
</feature>
<evidence type="ECO:0000313" key="13">
    <source>
        <dbReference type="Proteomes" id="UP000215289"/>
    </source>
</evidence>
<dbReference type="InterPro" id="IPR001547">
    <property type="entry name" value="Glyco_hydro_5"/>
</dbReference>
<accession>A0A3R7F296</accession>
<name>A0A3R7F296_9EURO</name>
<dbReference type="SUPFAM" id="SSF51445">
    <property type="entry name" value="(Trans)glycosidases"/>
    <property type="match status" value="1"/>
</dbReference>
<dbReference type="STRING" id="1245748.A0A3R7F296"/>
<feature type="compositionally biased region" description="Basic and acidic residues" evidence="8">
    <location>
        <begin position="105"/>
        <end position="126"/>
    </location>
</feature>
<feature type="region of interest" description="Disordered" evidence="8">
    <location>
        <begin position="670"/>
        <end position="709"/>
    </location>
</feature>
<dbReference type="GO" id="GO:0004843">
    <property type="term" value="F:cysteine-type deubiquitinase activity"/>
    <property type="evidence" value="ECO:0007669"/>
    <property type="project" value="InterPro"/>
</dbReference>
<evidence type="ECO:0000256" key="5">
    <source>
        <dbReference type="ARBA" id="ARBA00023277"/>
    </source>
</evidence>
<dbReference type="Proteomes" id="UP000215289">
    <property type="component" value="Unassembled WGS sequence"/>
</dbReference>
<dbReference type="UniPathway" id="UPA00164"/>
<dbReference type="InterPro" id="IPR014756">
    <property type="entry name" value="Ig_E-set"/>
</dbReference>
<dbReference type="InterPro" id="IPR013783">
    <property type="entry name" value="Ig-like_fold"/>
</dbReference>
<feature type="domain" description="Glycoside hydrolase family 5" evidence="9">
    <location>
        <begin position="909"/>
        <end position="1177"/>
    </location>
</feature>
<dbReference type="InterPro" id="IPR033979">
    <property type="entry name" value="MINDY_domain"/>
</dbReference>
<keyword evidence="3" id="KW-0378">Hydrolase</keyword>
<evidence type="ECO:0000256" key="3">
    <source>
        <dbReference type="ARBA" id="ARBA00022801"/>
    </source>
</evidence>
<feature type="region of interest" description="Disordered" evidence="8">
    <location>
        <begin position="340"/>
        <end position="367"/>
    </location>
</feature>
<feature type="domain" description="Carbohydrate binding X2" evidence="10">
    <location>
        <begin position="1222"/>
        <end position="1308"/>
    </location>
</feature>
<feature type="compositionally biased region" description="Low complexity" evidence="8">
    <location>
        <begin position="25"/>
        <end position="43"/>
    </location>
</feature>